<comment type="catalytic activity">
    <reaction evidence="5 7">
        <text>AMP + ATP = 2 ADP</text>
        <dbReference type="Rhea" id="RHEA:12973"/>
        <dbReference type="ChEBI" id="CHEBI:30616"/>
        <dbReference type="ChEBI" id="CHEBI:456215"/>
        <dbReference type="ChEBI" id="CHEBI:456216"/>
        <dbReference type="EC" id="2.7.4.3"/>
    </reaction>
</comment>
<dbReference type="Proteomes" id="UP001172036">
    <property type="component" value="Unassembled WGS sequence"/>
</dbReference>
<keyword evidence="2 5" id="KW-0545">Nucleotide biosynthesis</keyword>
<feature type="binding site" evidence="5">
    <location>
        <begin position="57"/>
        <end position="59"/>
    </location>
    <ligand>
        <name>AMP</name>
        <dbReference type="ChEBI" id="CHEBI:456215"/>
    </ligand>
</feature>
<keyword evidence="5" id="KW-0479">Metal-binding</keyword>
<feature type="binding site" evidence="5">
    <location>
        <begin position="10"/>
        <end position="15"/>
    </location>
    <ligand>
        <name>ATP</name>
        <dbReference type="ChEBI" id="CHEBI:30616"/>
    </ligand>
</feature>
<feature type="binding site" evidence="5">
    <location>
        <position position="150"/>
    </location>
    <ligand>
        <name>Zn(2+)</name>
        <dbReference type="ChEBI" id="CHEBI:29105"/>
        <note>structural</note>
    </ligand>
</feature>
<feature type="binding site" evidence="5">
    <location>
        <position position="133"/>
    </location>
    <ligand>
        <name>Zn(2+)</name>
        <dbReference type="ChEBI" id="CHEBI:29105"/>
        <note>structural</note>
    </ligand>
</feature>
<evidence type="ECO:0000256" key="4">
    <source>
        <dbReference type="ARBA" id="ARBA00022777"/>
    </source>
</evidence>
<feature type="binding site" evidence="5">
    <location>
        <position position="199"/>
    </location>
    <ligand>
        <name>ATP</name>
        <dbReference type="ChEBI" id="CHEBI:30616"/>
    </ligand>
</feature>
<keyword evidence="5" id="KW-0963">Cytoplasm</keyword>
<dbReference type="RefSeq" id="WP_304515341.1">
    <property type="nucleotide sequence ID" value="NZ_JAOSID010000004.1"/>
</dbReference>
<protein>
    <recommendedName>
        <fullName evidence="5 7">Adenylate kinase</fullName>
        <shortName evidence="5">AK</shortName>
        <ecNumber evidence="5 7">2.7.4.3</ecNumber>
    </recommendedName>
    <alternativeName>
        <fullName evidence="5">ATP-AMP transphosphorylase</fullName>
    </alternativeName>
    <alternativeName>
        <fullName evidence="5">ATP:AMP phosphotransferase</fullName>
    </alternativeName>
    <alternativeName>
        <fullName evidence="5">Adenylate monophosphate kinase</fullName>
    </alternativeName>
</protein>
<dbReference type="PROSITE" id="PS00113">
    <property type="entry name" value="ADENYLATE_KINASE"/>
    <property type="match status" value="1"/>
</dbReference>
<organism evidence="9 10">
    <name type="scientific">Candidatus Phytoplasma melaleucae</name>
    <dbReference type="NCBI Taxonomy" id="2982630"/>
    <lineage>
        <taxon>Bacteria</taxon>
        <taxon>Bacillati</taxon>
        <taxon>Mycoplasmatota</taxon>
        <taxon>Mollicutes</taxon>
        <taxon>Acholeplasmatales</taxon>
        <taxon>Acholeplasmataceae</taxon>
        <taxon>Candidatus Phytoplasma</taxon>
    </lineage>
</organism>
<dbReference type="NCBIfam" id="TIGR01351">
    <property type="entry name" value="adk"/>
    <property type="match status" value="1"/>
</dbReference>
<dbReference type="SUPFAM" id="SSF52540">
    <property type="entry name" value="P-loop containing nucleoside triphosphate hydrolases"/>
    <property type="match status" value="1"/>
</dbReference>
<feature type="binding site" evidence="5">
    <location>
        <position position="130"/>
    </location>
    <ligand>
        <name>Zn(2+)</name>
        <dbReference type="ChEBI" id="CHEBI:29105"/>
        <note>structural</note>
    </ligand>
</feature>
<comment type="subunit">
    <text evidence="5 7">Monomer.</text>
</comment>
<comment type="function">
    <text evidence="5">Catalyzes the reversible transfer of the terminal phosphate group between ATP and AMP. Plays an important role in cellular energy homeostasis and in adenine nucleotide metabolism.</text>
</comment>
<dbReference type="Pfam" id="PF00406">
    <property type="entry name" value="ADK"/>
    <property type="match status" value="1"/>
</dbReference>
<keyword evidence="5 7" id="KW-0067">ATP-binding</keyword>
<feature type="binding site" evidence="5">
    <location>
        <position position="153"/>
    </location>
    <ligand>
        <name>Zn(2+)</name>
        <dbReference type="ChEBI" id="CHEBI:29105"/>
        <note>structural</note>
    </ligand>
</feature>
<keyword evidence="5" id="KW-0862">Zinc</keyword>
<comment type="subcellular location">
    <subcellularLocation>
        <location evidence="5 7">Cytoplasm</location>
    </subcellularLocation>
</comment>
<reference evidence="9 10" key="1">
    <citation type="journal article" date="2023" name="Int. J. Syst. Evol. Microbiol.">
        <title>The observation of taxonomic boundaries for the 16SrII and 16SrXXV phytoplasmas using genome-based delimitation.</title>
        <authorList>
            <person name="Rodrigues Jardim B."/>
            <person name="Tran-Nguyen L.T.T."/>
            <person name="Gambley C."/>
            <person name="Al-Sadi A.M."/>
            <person name="Al-Subhi A.M."/>
            <person name="Foissac X."/>
            <person name="Salar P."/>
            <person name="Cai H."/>
            <person name="Yang J.Y."/>
            <person name="Davis R."/>
            <person name="Jones L."/>
            <person name="Rodoni B."/>
            <person name="Constable F.E."/>
        </authorList>
    </citation>
    <scope>NUCLEOTIDE SEQUENCE [LARGE SCALE GENOMIC DNA]</scope>
    <source>
        <strain evidence="9">BAWM-155c</strain>
    </source>
</reference>
<gene>
    <name evidence="5" type="primary">adk</name>
    <name evidence="9" type="ORF">OC680_01400</name>
</gene>
<comment type="domain">
    <text evidence="5">Consists of three domains, a large central CORE domain and two small peripheral domains, NMPbind and LID, which undergo movements during catalysis. The LID domain closes over the site of phosphoryl transfer upon ATP binding. Assembling and dissambling the active center during each catalytic cycle provides an effective means to prevent ATP hydrolysis. Some bacteria have evolved a zinc-coordinating structure that stabilizes the LID domain.</text>
</comment>
<evidence type="ECO:0000256" key="2">
    <source>
        <dbReference type="ARBA" id="ARBA00022727"/>
    </source>
</evidence>
<evidence type="ECO:0000313" key="10">
    <source>
        <dbReference type="Proteomes" id="UP001172036"/>
    </source>
</evidence>
<dbReference type="InterPro" id="IPR007862">
    <property type="entry name" value="Adenylate_kinase_lid-dom"/>
</dbReference>
<feature type="region of interest" description="LID" evidence="5">
    <location>
        <begin position="126"/>
        <end position="163"/>
    </location>
</feature>
<proteinExistence type="inferred from homology"/>
<sequence length="222" mass="25763">MNIILIGPPATGKGTQAFALSKYFNIPHISTGDIFREHLQLETNLGKLANSYIEKGLLVPDEITNEMIKEYLSPEIKKNGFILDGFPRNLFQANFLVKLFEEKKISLTQVIYFNSDINFLQNRIIGRRICPKCGEIYHIKTKIPKILGICDKDQSVLIQRKDDNLNTFNKRLLIYQKETFPLVEYYKTKNKLIEIIINDPEMSIKNVTEILLKKLSKHNYKL</sequence>
<evidence type="ECO:0000313" key="9">
    <source>
        <dbReference type="EMBL" id="MDO8168138.1"/>
    </source>
</evidence>
<dbReference type="Pfam" id="PF05191">
    <property type="entry name" value="ADK_lid"/>
    <property type="match status" value="1"/>
</dbReference>
<evidence type="ECO:0000259" key="8">
    <source>
        <dbReference type="Pfam" id="PF05191"/>
    </source>
</evidence>
<comment type="similarity">
    <text evidence="5 6">Belongs to the adenylate kinase family.</text>
</comment>
<dbReference type="CDD" id="cd01428">
    <property type="entry name" value="ADK"/>
    <property type="match status" value="1"/>
</dbReference>
<comment type="pathway">
    <text evidence="5">Purine metabolism; AMP biosynthesis via salvage pathway; AMP from ADP: step 1/1.</text>
</comment>
<dbReference type="Gene3D" id="3.40.50.300">
    <property type="entry name" value="P-loop containing nucleotide triphosphate hydrolases"/>
    <property type="match status" value="1"/>
</dbReference>
<dbReference type="PRINTS" id="PR00094">
    <property type="entry name" value="ADENYLTKNASE"/>
</dbReference>
<feature type="binding site" evidence="5">
    <location>
        <position position="171"/>
    </location>
    <ligand>
        <name>AMP</name>
        <dbReference type="ChEBI" id="CHEBI:456215"/>
    </ligand>
</feature>
<keyword evidence="1 5" id="KW-0808">Transferase</keyword>
<accession>A0ABT9DDK6</accession>
<keyword evidence="10" id="KW-1185">Reference proteome</keyword>
<dbReference type="PANTHER" id="PTHR23359">
    <property type="entry name" value="NUCLEOTIDE KINASE"/>
    <property type="match status" value="1"/>
</dbReference>
<feature type="binding site" evidence="5">
    <location>
        <begin position="136"/>
        <end position="137"/>
    </location>
    <ligand>
        <name>ATP</name>
        <dbReference type="ChEBI" id="CHEBI:30616"/>
    </ligand>
</feature>
<evidence type="ECO:0000256" key="5">
    <source>
        <dbReference type="HAMAP-Rule" id="MF_00235"/>
    </source>
</evidence>
<evidence type="ECO:0000256" key="6">
    <source>
        <dbReference type="RuleBase" id="RU003330"/>
    </source>
</evidence>
<evidence type="ECO:0000256" key="7">
    <source>
        <dbReference type="RuleBase" id="RU003331"/>
    </source>
</evidence>
<feature type="binding site" evidence="5">
    <location>
        <position position="127"/>
    </location>
    <ligand>
        <name>ATP</name>
        <dbReference type="ChEBI" id="CHEBI:30616"/>
    </ligand>
</feature>
<feature type="domain" description="Adenylate kinase active site lid" evidence="8">
    <location>
        <begin position="127"/>
        <end position="162"/>
    </location>
</feature>
<dbReference type="HAMAP" id="MF_00235">
    <property type="entry name" value="Adenylate_kinase_Adk"/>
    <property type="match status" value="1"/>
</dbReference>
<feature type="binding site" evidence="5">
    <location>
        <position position="160"/>
    </location>
    <ligand>
        <name>AMP</name>
        <dbReference type="ChEBI" id="CHEBI:456215"/>
    </ligand>
</feature>
<dbReference type="InterPro" id="IPR033690">
    <property type="entry name" value="Adenylat_kinase_CS"/>
</dbReference>
<dbReference type="EC" id="2.7.4.3" evidence="5 7"/>
<dbReference type="InterPro" id="IPR006259">
    <property type="entry name" value="Adenyl_kin_sub"/>
</dbReference>
<evidence type="ECO:0000256" key="3">
    <source>
        <dbReference type="ARBA" id="ARBA00022741"/>
    </source>
</evidence>
<dbReference type="GO" id="GO:0016301">
    <property type="term" value="F:kinase activity"/>
    <property type="evidence" value="ECO:0007669"/>
    <property type="project" value="UniProtKB-KW"/>
</dbReference>
<dbReference type="InterPro" id="IPR027417">
    <property type="entry name" value="P-loop_NTPase"/>
</dbReference>
<feature type="region of interest" description="NMP" evidence="5">
    <location>
        <begin position="30"/>
        <end position="59"/>
    </location>
</feature>
<comment type="caution">
    <text evidence="9">The sequence shown here is derived from an EMBL/GenBank/DDBJ whole genome shotgun (WGS) entry which is preliminary data.</text>
</comment>
<dbReference type="EMBL" id="JAOSID010000004">
    <property type="protein sequence ID" value="MDO8168138.1"/>
    <property type="molecule type" value="Genomic_DNA"/>
</dbReference>
<feature type="binding site" evidence="5">
    <location>
        <begin position="85"/>
        <end position="88"/>
    </location>
    <ligand>
        <name>AMP</name>
        <dbReference type="ChEBI" id="CHEBI:456215"/>
    </ligand>
</feature>
<evidence type="ECO:0000256" key="1">
    <source>
        <dbReference type="ARBA" id="ARBA00022679"/>
    </source>
</evidence>
<feature type="binding site" evidence="5">
    <location>
        <position position="92"/>
    </location>
    <ligand>
        <name>AMP</name>
        <dbReference type="ChEBI" id="CHEBI:456215"/>
    </ligand>
</feature>
<name>A0ABT9DDK6_9MOLU</name>
<feature type="binding site" evidence="5">
    <location>
        <position position="36"/>
    </location>
    <ligand>
        <name>AMP</name>
        <dbReference type="ChEBI" id="CHEBI:456215"/>
    </ligand>
</feature>
<feature type="binding site" evidence="5">
    <location>
        <position position="31"/>
    </location>
    <ligand>
        <name>AMP</name>
        <dbReference type="ChEBI" id="CHEBI:456215"/>
    </ligand>
</feature>
<keyword evidence="4 5" id="KW-0418">Kinase</keyword>
<keyword evidence="3 5" id="KW-0547">Nucleotide-binding</keyword>
<dbReference type="InterPro" id="IPR000850">
    <property type="entry name" value="Adenylat/UMP-CMP_kin"/>
</dbReference>